<protein>
    <submittedName>
        <fullName evidence="2">Uncharacterized protein</fullName>
    </submittedName>
</protein>
<organism evidence="2 3">
    <name type="scientific">Brucella pseudogrignonensis</name>
    <dbReference type="NCBI Taxonomy" id="419475"/>
    <lineage>
        <taxon>Bacteria</taxon>
        <taxon>Pseudomonadati</taxon>
        <taxon>Pseudomonadota</taxon>
        <taxon>Alphaproteobacteria</taxon>
        <taxon>Hyphomicrobiales</taxon>
        <taxon>Brucellaceae</taxon>
        <taxon>Brucella/Ochrobactrum group</taxon>
        <taxon>Brucella</taxon>
    </lineage>
</organism>
<dbReference type="EMBL" id="PKQI01000001">
    <property type="protein sequence ID" value="NNV19429.1"/>
    <property type="molecule type" value="Genomic_DNA"/>
</dbReference>
<evidence type="ECO:0000313" key="3">
    <source>
        <dbReference type="Proteomes" id="UP000526233"/>
    </source>
</evidence>
<gene>
    <name evidence="2" type="ORF">EHE22_03155</name>
</gene>
<keyword evidence="1" id="KW-0472">Membrane</keyword>
<reference evidence="2 3" key="1">
    <citation type="submission" date="2018-11" db="EMBL/GenBank/DDBJ databases">
        <title>Genome sequencing and analysis.</title>
        <authorList>
            <person name="Huang Y.-T."/>
        </authorList>
    </citation>
    <scope>NUCLEOTIDE SEQUENCE [LARGE SCALE GENOMIC DNA]</scope>
    <source>
        <strain evidence="2 3">SHIN</strain>
    </source>
</reference>
<comment type="caution">
    <text evidence="2">The sequence shown here is derived from an EMBL/GenBank/DDBJ whole genome shotgun (WGS) entry which is preliminary data.</text>
</comment>
<feature type="transmembrane region" description="Helical" evidence="1">
    <location>
        <begin position="74"/>
        <end position="93"/>
    </location>
</feature>
<name>A0A7Y3T1R6_9HYPH</name>
<feature type="transmembrane region" description="Helical" evidence="1">
    <location>
        <begin position="21"/>
        <end position="40"/>
    </location>
</feature>
<keyword evidence="1" id="KW-0812">Transmembrane</keyword>
<accession>A0A7Y3T1R6</accession>
<dbReference type="RefSeq" id="WP_171379650.1">
    <property type="nucleotide sequence ID" value="NZ_PKQI01000001.1"/>
</dbReference>
<dbReference type="AlphaFoldDB" id="A0A7Y3T1R6"/>
<dbReference type="Proteomes" id="UP000526233">
    <property type="component" value="Unassembled WGS sequence"/>
</dbReference>
<evidence type="ECO:0000256" key="1">
    <source>
        <dbReference type="SAM" id="Phobius"/>
    </source>
</evidence>
<keyword evidence="1" id="KW-1133">Transmembrane helix</keyword>
<proteinExistence type="predicted"/>
<sequence>MLIDVRISANQSLKGWWQMKLLGWALGALFAVWLTAFTYFKWADLGCAQDWTICAMETGVWFRKLVLLEWASKWQTLLGGLAAVLAGTFVLFATRMQLSEARRNAIIELNQQLSHEMYLSFQALQSVGRSWQLALEQRQIYIDQAIASMRAVTRCCPQLATEITAILTRLRNMGTTYSDDAAILQAYSMVVATVANKLTNENKSVIPYQAEDIKMPRSEIVLISDQSDISLSEFDDVLQYC</sequence>
<evidence type="ECO:0000313" key="2">
    <source>
        <dbReference type="EMBL" id="NNV19429.1"/>
    </source>
</evidence>